<evidence type="ECO:0000313" key="2">
    <source>
        <dbReference type="EMBL" id="KAE9387237.1"/>
    </source>
</evidence>
<feature type="region of interest" description="Disordered" evidence="1">
    <location>
        <begin position="87"/>
        <end position="138"/>
    </location>
</feature>
<gene>
    <name evidence="2" type="ORF">BT96DRAFT_948522</name>
</gene>
<feature type="compositionally biased region" description="Basic and acidic residues" evidence="1">
    <location>
        <begin position="105"/>
        <end position="116"/>
    </location>
</feature>
<dbReference type="EMBL" id="ML769814">
    <property type="protein sequence ID" value="KAE9387237.1"/>
    <property type="molecule type" value="Genomic_DNA"/>
</dbReference>
<feature type="compositionally biased region" description="Basic and acidic residues" evidence="1">
    <location>
        <begin position="48"/>
        <end position="70"/>
    </location>
</feature>
<accession>A0A6A4GPT1</accession>
<evidence type="ECO:0000313" key="3">
    <source>
        <dbReference type="Proteomes" id="UP000799118"/>
    </source>
</evidence>
<protein>
    <submittedName>
        <fullName evidence="2">Uncharacterized protein</fullName>
    </submittedName>
</protein>
<dbReference type="Proteomes" id="UP000799118">
    <property type="component" value="Unassembled WGS sequence"/>
</dbReference>
<name>A0A6A4GPT1_9AGAR</name>
<organism evidence="2 3">
    <name type="scientific">Gymnopus androsaceus JB14</name>
    <dbReference type="NCBI Taxonomy" id="1447944"/>
    <lineage>
        <taxon>Eukaryota</taxon>
        <taxon>Fungi</taxon>
        <taxon>Dikarya</taxon>
        <taxon>Basidiomycota</taxon>
        <taxon>Agaricomycotina</taxon>
        <taxon>Agaricomycetes</taxon>
        <taxon>Agaricomycetidae</taxon>
        <taxon>Agaricales</taxon>
        <taxon>Marasmiineae</taxon>
        <taxon>Omphalotaceae</taxon>
        <taxon>Gymnopus</taxon>
    </lineage>
</organism>
<dbReference type="AlphaFoldDB" id="A0A6A4GPT1"/>
<reference evidence="2" key="1">
    <citation type="journal article" date="2019" name="Environ. Microbiol.">
        <title>Fungal ecological strategies reflected in gene transcription - a case study of two litter decomposers.</title>
        <authorList>
            <person name="Barbi F."/>
            <person name="Kohler A."/>
            <person name="Barry K."/>
            <person name="Baskaran P."/>
            <person name="Daum C."/>
            <person name="Fauchery L."/>
            <person name="Ihrmark K."/>
            <person name="Kuo A."/>
            <person name="LaButti K."/>
            <person name="Lipzen A."/>
            <person name="Morin E."/>
            <person name="Grigoriev I.V."/>
            <person name="Henrissat B."/>
            <person name="Lindahl B."/>
            <person name="Martin F."/>
        </authorList>
    </citation>
    <scope>NUCLEOTIDE SEQUENCE</scope>
    <source>
        <strain evidence="2">JB14</strain>
    </source>
</reference>
<evidence type="ECO:0000256" key="1">
    <source>
        <dbReference type="SAM" id="MobiDB-lite"/>
    </source>
</evidence>
<sequence>MFQLKPMQEQEQSLALHVRECSSLQPSTSRGKGKGKASDSDPEWDSAAGDKDRDQDHDEAEVEARTEDDALKLWYVSDPFEVYFDQEQDMLEEEMANRTQAPSDMNDKDNIRDTHKNKVASKRAHKPESPWDDDEAEDTNMETEDVKVEAETADADSMGHAGVQVLHKQHHLLTSTSDTFGGDYHDDEEPYGAVDSKEEQRALSPMDQIYSKGAKNELRTLIIAVKKQELELERFMDDGSQEYQRKVSTLNTLKLQLLATHPSLKTTREWFIIWLSLDRVLYPYLAIR</sequence>
<proteinExistence type="predicted"/>
<keyword evidence="3" id="KW-1185">Reference proteome</keyword>
<feature type="region of interest" description="Disordered" evidence="1">
    <location>
        <begin position="21"/>
        <end position="70"/>
    </location>
</feature>